<accession>A0ABT0RC55</accession>
<dbReference type="Proteomes" id="UP001165343">
    <property type="component" value="Unassembled WGS sequence"/>
</dbReference>
<dbReference type="EMBL" id="JAMGBC010000001">
    <property type="protein sequence ID" value="MCL6677811.1"/>
    <property type="molecule type" value="Genomic_DNA"/>
</dbReference>
<name>A0ABT0RC55_9SPHN</name>
<evidence type="ECO:0000256" key="1">
    <source>
        <dbReference type="SAM" id="MobiDB-lite"/>
    </source>
</evidence>
<organism evidence="2 3">
    <name type="scientific">Sphingomonas anseongensis</name>
    <dbReference type="NCBI Taxonomy" id="2908207"/>
    <lineage>
        <taxon>Bacteria</taxon>
        <taxon>Pseudomonadati</taxon>
        <taxon>Pseudomonadota</taxon>
        <taxon>Alphaproteobacteria</taxon>
        <taxon>Sphingomonadales</taxon>
        <taxon>Sphingomonadaceae</taxon>
        <taxon>Sphingomonas</taxon>
    </lineage>
</organism>
<feature type="region of interest" description="Disordered" evidence="1">
    <location>
        <begin position="54"/>
        <end position="87"/>
    </location>
</feature>
<reference evidence="2" key="1">
    <citation type="submission" date="2022-05" db="EMBL/GenBank/DDBJ databases">
        <authorList>
            <person name="Jo J.-H."/>
            <person name="Im W.-T."/>
        </authorList>
    </citation>
    <scope>NUCLEOTIDE SEQUENCE</scope>
    <source>
        <strain evidence="2">RG327</strain>
    </source>
</reference>
<dbReference type="RefSeq" id="WP_249866801.1">
    <property type="nucleotide sequence ID" value="NZ_JAMGBC010000001.1"/>
</dbReference>
<evidence type="ECO:0008006" key="4">
    <source>
        <dbReference type="Google" id="ProtNLM"/>
    </source>
</evidence>
<gene>
    <name evidence="2" type="ORF">LZ519_00535</name>
</gene>
<keyword evidence="3" id="KW-1185">Reference proteome</keyword>
<sequence length="127" mass="12785">MFGSILGSVAGGVLGSVGGTAGAVAVAALPAASYLGDELLKMLDCKEQQQAAKATDEAIRGGVGTESAWQSETRANVHGSSKVTGQEQLADGGQCLTVTDVVIVDGEETTVPKKMCKSPGQSGYVKV</sequence>
<comment type="caution">
    <text evidence="2">The sequence shown here is derived from an EMBL/GenBank/DDBJ whole genome shotgun (WGS) entry which is preliminary data.</text>
</comment>
<evidence type="ECO:0000313" key="3">
    <source>
        <dbReference type="Proteomes" id="UP001165343"/>
    </source>
</evidence>
<feature type="compositionally biased region" description="Polar residues" evidence="1">
    <location>
        <begin position="67"/>
        <end position="87"/>
    </location>
</feature>
<proteinExistence type="predicted"/>
<protein>
    <recommendedName>
        <fullName evidence="4">Surface antigen</fullName>
    </recommendedName>
</protein>
<evidence type="ECO:0000313" key="2">
    <source>
        <dbReference type="EMBL" id="MCL6677811.1"/>
    </source>
</evidence>